<accession>A0AAP5EUT2</accession>
<dbReference type="Gene3D" id="1.10.357.10">
    <property type="entry name" value="Tetracycline Repressor, domain 2"/>
    <property type="match status" value="1"/>
</dbReference>
<dbReference type="Pfam" id="PF16925">
    <property type="entry name" value="TetR_C_13"/>
    <property type="match status" value="1"/>
</dbReference>
<dbReference type="EMBL" id="JAPKHW010000004">
    <property type="protein sequence ID" value="MCX4145035.1"/>
    <property type="molecule type" value="Genomic_DNA"/>
</dbReference>
<dbReference type="Proteomes" id="UP001242288">
    <property type="component" value="Unassembled WGS sequence"/>
</dbReference>
<evidence type="ECO:0000313" key="9">
    <source>
        <dbReference type="Proteomes" id="UP001242288"/>
    </source>
</evidence>
<name>A0AAP5EUT2_9BURK</name>
<reference evidence="7" key="1">
    <citation type="submission" date="2022-06" db="EMBL/GenBank/DDBJ databases">
        <title>PHB producers.</title>
        <authorList>
            <person name="Besaury L."/>
        </authorList>
    </citation>
    <scope>NUCLEOTIDE SEQUENCE</scope>
    <source>
        <strain evidence="7 8">SEWS6</strain>
    </source>
</reference>
<dbReference type="PANTHER" id="PTHR47506:SF6">
    <property type="entry name" value="HTH-TYPE TRANSCRIPTIONAL REPRESSOR NEMR"/>
    <property type="match status" value="1"/>
</dbReference>
<organism evidence="7 9">
    <name type="scientific">Paraburkholderia madseniana</name>
    <dbReference type="NCBI Taxonomy" id="2599607"/>
    <lineage>
        <taxon>Bacteria</taxon>
        <taxon>Pseudomonadati</taxon>
        <taxon>Pseudomonadota</taxon>
        <taxon>Betaproteobacteria</taxon>
        <taxon>Burkholderiales</taxon>
        <taxon>Burkholderiaceae</taxon>
        <taxon>Paraburkholderia</taxon>
    </lineage>
</organism>
<dbReference type="SUPFAM" id="SSF46689">
    <property type="entry name" value="Homeodomain-like"/>
    <property type="match status" value="1"/>
</dbReference>
<evidence type="ECO:0000256" key="3">
    <source>
        <dbReference type="ARBA" id="ARBA00023163"/>
    </source>
</evidence>
<evidence type="ECO:0000313" key="7">
    <source>
        <dbReference type="EMBL" id="MDQ6406867.1"/>
    </source>
</evidence>
<dbReference type="Pfam" id="PF00440">
    <property type="entry name" value="TetR_N"/>
    <property type="match status" value="1"/>
</dbReference>
<protein>
    <submittedName>
        <fullName evidence="6">TetR family transcriptional regulator C-terminal domain-containing protein</fullName>
    </submittedName>
    <submittedName>
        <fullName evidence="7">TetR/AcrR family transcriptional regulator</fullName>
    </submittedName>
</protein>
<dbReference type="GO" id="GO:0003677">
    <property type="term" value="F:DNA binding"/>
    <property type="evidence" value="ECO:0007669"/>
    <property type="project" value="UniProtKB-UniRule"/>
</dbReference>
<dbReference type="RefSeq" id="WP_266240122.1">
    <property type="nucleotide sequence ID" value="NZ_JAMXWF010000004.1"/>
</dbReference>
<evidence type="ECO:0000313" key="8">
    <source>
        <dbReference type="Proteomes" id="UP001209412"/>
    </source>
</evidence>
<keyword evidence="3" id="KW-0804">Transcription</keyword>
<dbReference type="EMBL" id="JAMXWF010000004">
    <property type="protein sequence ID" value="MDQ6406867.1"/>
    <property type="molecule type" value="Genomic_DNA"/>
</dbReference>
<keyword evidence="2 4" id="KW-0238">DNA-binding</keyword>
<dbReference type="InterPro" id="IPR011075">
    <property type="entry name" value="TetR_C"/>
</dbReference>
<comment type="caution">
    <text evidence="7">The sequence shown here is derived from an EMBL/GenBank/DDBJ whole genome shotgun (WGS) entry which is preliminary data.</text>
</comment>
<feature type="domain" description="HTH tetR-type" evidence="5">
    <location>
        <begin position="1"/>
        <end position="50"/>
    </location>
</feature>
<dbReference type="SUPFAM" id="SSF48498">
    <property type="entry name" value="Tetracyclin repressor-like, C-terminal domain"/>
    <property type="match status" value="1"/>
</dbReference>
<evidence type="ECO:0000259" key="5">
    <source>
        <dbReference type="PROSITE" id="PS50977"/>
    </source>
</evidence>
<dbReference type="InterPro" id="IPR036271">
    <property type="entry name" value="Tet_transcr_reg_TetR-rel_C_sf"/>
</dbReference>
<sequence>MKLFTERGFNGCSVQDITEAAVVPKGSFYNHFKSKEALAAEIVTEYGKGSTDRSILNNPEVPALTRLKRHFAALNEYFSRCNDGCLVGKFMAEVSDETPLIREMLLSVLNVWGEQISAAIAEGQEQGTIRTDLKADDLAAFLIDSYEGAILRTRVEKSPKALKYFVKVVFSSIIV</sequence>
<keyword evidence="1" id="KW-0805">Transcription regulation</keyword>
<dbReference type="Proteomes" id="UP001209412">
    <property type="component" value="Unassembled WGS sequence"/>
</dbReference>
<evidence type="ECO:0000256" key="1">
    <source>
        <dbReference type="ARBA" id="ARBA00023015"/>
    </source>
</evidence>
<dbReference type="InterPro" id="IPR001647">
    <property type="entry name" value="HTH_TetR"/>
</dbReference>
<evidence type="ECO:0000256" key="2">
    <source>
        <dbReference type="ARBA" id="ARBA00023125"/>
    </source>
</evidence>
<keyword evidence="8" id="KW-1185">Reference proteome</keyword>
<proteinExistence type="predicted"/>
<gene>
    <name evidence="7" type="ORF">NIE36_06505</name>
    <name evidence="6" type="ORF">OSB80_06515</name>
</gene>
<evidence type="ECO:0000313" key="6">
    <source>
        <dbReference type="EMBL" id="MCX4145035.1"/>
    </source>
</evidence>
<dbReference type="AlphaFoldDB" id="A0AAP5EUT2"/>
<evidence type="ECO:0000256" key="4">
    <source>
        <dbReference type="PROSITE-ProRule" id="PRU00335"/>
    </source>
</evidence>
<dbReference type="PANTHER" id="PTHR47506">
    <property type="entry name" value="TRANSCRIPTIONAL REGULATORY PROTEIN"/>
    <property type="match status" value="1"/>
</dbReference>
<feature type="DNA-binding region" description="H-T-H motif" evidence="4">
    <location>
        <begin position="13"/>
        <end position="32"/>
    </location>
</feature>
<dbReference type="PROSITE" id="PS50977">
    <property type="entry name" value="HTH_TETR_2"/>
    <property type="match status" value="1"/>
</dbReference>
<dbReference type="InterPro" id="IPR009057">
    <property type="entry name" value="Homeodomain-like_sf"/>
</dbReference>